<name>C3XTJ7_BRAFL</name>
<feature type="transmembrane region" description="Helical" evidence="7">
    <location>
        <begin position="119"/>
        <end position="138"/>
    </location>
</feature>
<feature type="transmembrane region" description="Helical" evidence="7">
    <location>
        <begin position="202"/>
        <end position="227"/>
    </location>
</feature>
<feature type="domain" description="G-protein coupled receptors family 1 profile" evidence="8">
    <location>
        <begin position="57"/>
        <end position="302"/>
    </location>
</feature>
<comment type="subcellular location">
    <subcellularLocation>
        <location evidence="1">Cell membrane</location>
        <topology evidence="1">Multi-pass membrane protein</topology>
    </subcellularLocation>
</comment>
<keyword evidence="6" id="KW-0675">Receptor</keyword>
<feature type="transmembrane region" description="Helical" evidence="7">
    <location>
        <begin position="77"/>
        <end position="99"/>
    </location>
</feature>
<evidence type="ECO:0000256" key="5">
    <source>
        <dbReference type="ARBA" id="ARBA00023136"/>
    </source>
</evidence>
<reference evidence="9" key="1">
    <citation type="journal article" date="2008" name="Nature">
        <title>The amphioxus genome and the evolution of the chordate karyotype.</title>
        <authorList>
            <consortium name="US DOE Joint Genome Institute (JGI-PGF)"/>
            <person name="Putnam N.H."/>
            <person name="Butts T."/>
            <person name="Ferrier D.E.K."/>
            <person name="Furlong R.F."/>
            <person name="Hellsten U."/>
            <person name="Kawashima T."/>
            <person name="Robinson-Rechavi M."/>
            <person name="Shoguchi E."/>
            <person name="Terry A."/>
            <person name="Yu J.-K."/>
            <person name="Benito-Gutierrez E.L."/>
            <person name="Dubchak I."/>
            <person name="Garcia-Fernandez J."/>
            <person name="Gibson-Brown J.J."/>
            <person name="Grigoriev I.V."/>
            <person name="Horton A.C."/>
            <person name="de Jong P.J."/>
            <person name="Jurka J."/>
            <person name="Kapitonov V.V."/>
            <person name="Kohara Y."/>
            <person name="Kuroki Y."/>
            <person name="Lindquist E."/>
            <person name="Lucas S."/>
            <person name="Osoegawa K."/>
            <person name="Pennacchio L.A."/>
            <person name="Salamov A.A."/>
            <person name="Satou Y."/>
            <person name="Sauka-Spengler T."/>
            <person name="Schmutz J."/>
            <person name="Shin-I T."/>
            <person name="Toyoda A."/>
            <person name="Bronner-Fraser M."/>
            <person name="Fujiyama A."/>
            <person name="Holland L.Z."/>
            <person name="Holland P.W.H."/>
            <person name="Satoh N."/>
            <person name="Rokhsar D.S."/>
        </authorList>
    </citation>
    <scope>NUCLEOTIDE SEQUENCE [LARGE SCALE GENOMIC DNA]</scope>
    <source>
        <strain evidence="9">S238N-H82</strain>
        <tissue evidence="9">Testes</tissue>
    </source>
</reference>
<keyword evidence="3 6" id="KW-0812">Transmembrane</keyword>
<evidence type="ECO:0000259" key="8">
    <source>
        <dbReference type="PROSITE" id="PS50262"/>
    </source>
</evidence>
<dbReference type="Gene3D" id="1.20.1070.10">
    <property type="entry name" value="Rhodopsin 7-helix transmembrane proteins"/>
    <property type="match status" value="1"/>
</dbReference>
<dbReference type="SUPFAM" id="SSF81321">
    <property type="entry name" value="Family A G protein-coupled receptor-like"/>
    <property type="match status" value="1"/>
</dbReference>
<dbReference type="GO" id="GO:0004930">
    <property type="term" value="F:G protein-coupled receptor activity"/>
    <property type="evidence" value="ECO:0007669"/>
    <property type="project" value="UniProtKB-KW"/>
</dbReference>
<keyword evidence="6" id="KW-0807">Transducer</keyword>
<evidence type="ECO:0000256" key="1">
    <source>
        <dbReference type="ARBA" id="ARBA00004651"/>
    </source>
</evidence>
<dbReference type="EMBL" id="GG666463">
    <property type="protein sequence ID" value="EEN68623.1"/>
    <property type="molecule type" value="Genomic_DNA"/>
</dbReference>
<keyword evidence="6" id="KW-0297">G-protein coupled receptor</keyword>
<accession>C3XTJ7</accession>
<dbReference type="PROSITE" id="PS00237">
    <property type="entry name" value="G_PROTEIN_RECEP_F1_1"/>
    <property type="match status" value="1"/>
</dbReference>
<dbReference type="PRINTS" id="PR00237">
    <property type="entry name" value="GPCRRHODOPSN"/>
</dbReference>
<organism>
    <name type="scientific">Branchiostoma floridae</name>
    <name type="common">Florida lancelet</name>
    <name type="synonym">Amphioxus</name>
    <dbReference type="NCBI Taxonomy" id="7739"/>
    <lineage>
        <taxon>Eukaryota</taxon>
        <taxon>Metazoa</taxon>
        <taxon>Chordata</taxon>
        <taxon>Cephalochordata</taxon>
        <taxon>Leptocardii</taxon>
        <taxon>Amphioxiformes</taxon>
        <taxon>Branchiostomatidae</taxon>
        <taxon>Branchiostoma</taxon>
    </lineage>
</organism>
<dbReference type="PANTHER" id="PTHR22750">
    <property type="entry name" value="G-PROTEIN COUPLED RECEPTOR"/>
    <property type="match status" value="1"/>
</dbReference>
<dbReference type="eggNOG" id="KOG3656">
    <property type="taxonomic scope" value="Eukaryota"/>
</dbReference>
<feature type="transmembrane region" description="Helical" evidence="7">
    <location>
        <begin position="46"/>
        <end position="68"/>
    </location>
</feature>
<keyword evidence="4 7" id="KW-1133">Transmembrane helix</keyword>
<dbReference type="InParanoid" id="C3XTJ7"/>
<feature type="transmembrane region" description="Helical" evidence="7">
    <location>
        <begin position="159"/>
        <end position="182"/>
    </location>
</feature>
<comment type="similarity">
    <text evidence="6">Belongs to the G-protein coupled receptor 1 family.</text>
</comment>
<dbReference type="AlphaFoldDB" id="C3XTJ7"/>
<proteinExistence type="inferred from homology"/>
<dbReference type="InterPro" id="IPR000276">
    <property type="entry name" value="GPCR_Rhodpsn"/>
</dbReference>
<protein>
    <recommendedName>
        <fullName evidence="8">G-protein coupled receptors family 1 profile domain-containing protein</fullName>
    </recommendedName>
</protein>
<evidence type="ECO:0000256" key="6">
    <source>
        <dbReference type="RuleBase" id="RU000688"/>
    </source>
</evidence>
<feature type="transmembrane region" description="Helical" evidence="7">
    <location>
        <begin position="248"/>
        <end position="266"/>
    </location>
</feature>
<dbReference type="Pfam" id="PF00001">
    <property type="entry name" value="7tm_1"/>
    <property type="match status" value="1"/>
</dbReference>
<feature type="transmembrane region" description="Helical" evidence="7">
    <location>
        <begin position="286"/>
        <end position="304"/>
    </location>
</feature>
<dbReference type="PROSITE" id="PS50262">
    <property type="entry name" value="G_PROTEIN_RECEP_F1_2"/>
    <property type="match status" value="1"/>
</dbReference>
<evidence type="ECO:0000256" key="7">
    <source>
        <dbReference type="SAM" id="Phobius"/>
    </source>
</evidence>
<dbReference type="GO" id="GO:0005886">
    <property type="term" value="C:plasma membrane"/>
    <property type="evidence" value="ECO:0007669"/>
    <property type="project" value="UniProtKB-SubCell"/>
</dbReference>
<evidence type="ECO:0000256" key="3">
    <source>
        <dbReference type="ARBA" id="ARBA00022692"/>
    </source>
</evidence>
<evidence type="ECO:0000256" key="2">
    <source>
        <dbReference type="ARBA" id="ARBA00022475"/>
    </source>
</evidence>
<keyword evidence="5 7" id="KW-0472">Membrane</keyword>
<evidence type="ECO:0000256" key="4">
    <source>
        <dbReference type="ARBA" id="ARBA00022989"/>
    </source>
</evidence>
<dbReference type="InterPro" id="IPR017452">
    <property type="entry name" value="GPCR_Rhodpsn_7TM"/>
</dbReference>
<evidence type="ECO:0000313" key="9">
    <source>
        <dbReference type="EMBL" id="EEN68623.1"/>
    </source>
</evidence>
<sequence>MSAIARSMDFFNDVRSSDAEDNGTLCCQNDTVTSSSIGYNRHLLEAVFVSAIIAVLVNIVIIVAILVASKRNRWKPVYILLANLAMADVCRSLSIISIFATNLDATSRLDTSWTKVTEFFLFFSASFSVNSLLVLTLERYWFILHAFSYESVFASRAKLAIFVLWTWLWSGAFCAVALVTGSGKPRVSSDGHVLPGPVCPHLLVGFLVIIPIIAILSFNTAILCVVCRHLGFTTSHNVANSPPRVNRKTVVTVTIITVVVLFSWVPQLVSLSLCTMGDITGPVSEVSMLFLTTGSVVNPLVYGLRLKKIREAVIWLLPCNLQNKVDAW</sequence>
<keyword evidence="2" id="KW-1003">Cell membrane</keyword>
<gene>
    <name evidence="9" type="ORF">BRAFLDRAFT_78763</name>
</gene>